<name>A0A926I8T4_9FIRM</name>
<dbReference type="EMBL" id="JACRTA010000001">
    <property type="protein sequence ID" value="MBC8567317.1"/>
    <property type="molecule type" value="Genomic_DNA"/>
</dbReference>
<evidence type="ECO:0000256" key="1">
    <source>
        <dbReference type="ARBA" id="ARBA00004141"/>
    </source>
</evidence>
<feature type="transmembrane region" description="Helical" evidence="5">
    <location>
        <begin position="125"/>
        <end position="142"/>
    </location>
</feature>
<evidence type="ECO:0000313" key="7">
    <source>
        <dbReference type="EMBL" id="MBC8567317.1"/>
    </source>
</evidence>
<dbReference type="InterPro" id="IPR049453">
    <property type="entry name" value="Memb_transporter_dom"/>
</dbReference>
<dbReference type="Pfam" id="PF13515">
    <property type="entry name" value="FUSC_2"/>
    <property type="match status" value="1"/>
</dbReference>
<keyword evidence="4 5" id="KW-0472">Membrane</keyword>
<feature type="domain" description="Integral membrane bound transporter" evidence="6">
    <location>
        <begin position="205"/>
        <end position="325"/>
    </location>
</feature>
<organism evidence="7 8">
    <name type="scientific">Lentihominibacter hominis</name>
    <dbReference type="NCBI Taxonomy" id="2763645"/>
    <lineage>
        <taxon>Bacteria</taxon>
        <taxon>Bacillati</taxon>
        <taxon>Bacillota</taxon>
        <taxon>Clostridia</taxon>
        <taxon>Peptostreptococcales</taxon>
        <taxon>Anaerovoracaceae</taxon>
        <taxon>Lentihominibacter</taxon>
    </lineage>
</organism>
<evidence type="ECO:0000256" key="2">
    <source>
        <dbReference type="ARBA" id="ARBA00022692"/>
    </source>
</evidence>
<feature type="transmembrane region" description="Helical" evidence="5">
    <location>
        <begin position="53"/>
        <end position="72"/>
    </location>
</feature>
<feature type="transmembrane region" description="Helical" evidence="5">
    <location>
        <begin position="79"/>
        <end position="96"/>
    </location>
</feature>
<dbReference type="Proteomes" id="UP000610862">
    <property type="component" value="Unassembled WGS sequence"/>
</dbReference>
<proteinExistence type="predicted"/>
<evidence type="ECO:0000256" key="3">
    <source>
        <dbReference type="ARBA" id="ARBA00022989"/>
    </source>
</evidence>
<evidence type="ECO:0000259" key="6">
    <source>
        <dbReference type="Pfam" id="PF13515"/>
    </source>
</evidence>
<dbReference type="AlphaFoldDB" id="A0A926I8T4"/>
<keyword evidence="8" id="KW-1185">Reference proteome</keyword>
<comment type="caution">
    <text evidence="7">The sequence shown here is derived from an EMBL/GenBank/DDBJ whole genome shotgun (WGS) entry which is preliminary data.</text>
</comment>
<dbReference type="RefSeq" id="WP_187524771.1">
    <property type="nucleotide sequence ID" value="NZ_JACRTA010000001.1"/>
</dbReference>
<reference evidence="7" key="1">
    <citation type="submission" date="2020-08" db="EMBL/GenBank/DDBJ databases">
        <title>Genome public.</title>
        <authorList>
            <person name="Liu C."/>
            <person name="Sun Q."/>
        </authorList>
    </citation>
    <scope>NUCLEOTIDE SEQUENCE</scope>
    <source>
        <strain evidence="7">NSJ-24</strain>
    </source>
</reference>
<evidence type="ECO:0000256" key="4">
    <source>
        <dbReference type="ARBA" id="ARBA00023136"/>
    </source>
</evidence>
<evidence type="ECO:0000256" key="5">
    <source>
        <dbReference type="SAM" id="Phobius"/>
    </source>
</evidence>
<dbReference type="GO" id="GO:0016020">
    <property type="term" value="C:membrane"/>
    <property type="evidence" value="ECO:0007669"/>
    <property type="project" value="UniProtKB-SubCell"/>
</dbReference>
<keyword evidence="3 5" id="KW-1133">Transmembrane helix</keyword>
<accession>A0A926I8T4</accession>
<sequence length="339" mass="37949">MDVSELKSLIKDSDSLSRQIYYIAALTAKGVLTLLFCSVFVIVYSVLFGFDNSSVGVTVLLCVLTFQSTDFGVSLKDSFKIFTIYFLIIMFLPMAANMVNPFFGLLINIVGIFIIYVLCCSKVEYFNHSIMVLGYLLIYGYNVTGKLYYSRVVAIAVGFLLTCLVFFHKHYKMKETRKISDIIKEFGFKNLKSQWQVKATLAVTLSIFIGEILGLPKAMWAGIAAMSVLVPFEHEVKNRFVHRIQGTVLGIIIFFIICLFLPENVYGFIGIAGGFCLSFCSKYISKVPFNTCGGLCVAVGTYGLKLTMIARLVQNVFGVLCAVIITYIISLYNKKWNTL</sequence>
<gene>
    <name evidence="7" type="ORF">H8692_00880</name>
</gene>
<protein>
    <submittedName>
        <fullName evidence="7">FUSC family protein</fullName>
    </submittedName>
</protein>
<evidence type="ECO:0000313" key="8">
    <source>
        <dbReference type="Proteomes" id="UP000610862"/>
    </source>
</evidence>
<comment type="subcellular location">
    <subcellularLocation>
        <location evidence="1">Membrane</location>
        <topology evidence="1">Multi-pass membrane protein</topology>
    </subcellularLocation>
</comment>
<feature type="transmembrane region" description="Helical" evidence="5">
    <location>
        <begin position="20"/>
        <end position="47"/>
    </location>
</feature>
<feature type="transmembrane region" description="Helical" evidence="5">
    <location>
        <begin position="148"/>
        <end position="167"/>
    </location>
</feature>
<keyword evidence="2 5" id="KW-0812">Transmembrane</keyword>
<feature type="transmembrane region" description="Helical" evidence="5">
    <location>
        <begin position="240"/>
        <end position="261"/>
    </location>
</feature>
<feature type="transmembrane region" description="Helical" evidence="5">
    <location>
        <begin position="312"/>
        <end position="332"/>
    </location>
</feature>